<dbReference type="GO" id="GO:0005634">
    <property type="term" value="C:nucleus"/>
    <property type="evidence" value="ECO:0007669"/>
    <property type="project" value="InterPro"/>
</dbReference>
<dbReference type="PRINTS" id="PR00785">
    <property type="entry name" value="NCTRNSLOCATR"/>
</dbReference>
<protein>
    <submittedName>
        <fullName evidence="1">Partial</fullName>
    </submittedName>
</protein>
<dbReference type="SUPFAM" id="SSF47459">
    <property type="entry name" value="HLH, helix-loop-helix DNA-binding domain"/>
    <property type="match status" value="1"/>
</dbReference>
<dbReference type="PANTHER" id="PTHR23042">
    <property type="entry name" value="CIRCADIAN PROTEIN CLOCK/ARNT/BMAL/PAS"/>
    <property type="match status" value="1"/>
</dbReference>
<proteinExistence type="predicted"/>
<dbReference type="AlphaFoldDB" id="A0A7D9J9E5"/>
<keyword evidence="2" id="KW-1185">Reference proteome</keyword>
<dbReference type="InterPro" id="IPR011598">
    <property type="entry name" value="bHLH_dom"/>
</dbReference>
<dbReference type="PROSITE" id="PS50888">
    <property type="entry name" value="BHLH"/>
    <property type="match status" value="1"/>
</dbReference>
<dbReference type="InterPro" id="IPR036638">
    <property type="entry name" value="HLH_DNA-bd_sf"/>
</dbReference>
<dbReference type="GO" id="GO:0005737">
    <property type="term" value="C:cytoplasm"/>
    <property type="evidence" value="ECO:0007669"/>
    <property type="project" value="InterPro"/>
</dbReference>
<dbReference type="GO" id="GO:0003700">
    <property type="term" value="F:DNA-binding transcription factor activity"/>
    <property type="evidence" value="ECO:0007669"/>
    <property type="project" value="InterPro"/>
</dbReference>
<evidence type="ECO:0000313" key="2">
    <source>
        <dbReference type="Proteomes" id="UP001152795"/>
    </source>
</evidence>
<dbReference type="Pfam" id="PF00010">
    <property type="entry name" value="HLH"/>
    <property type="match status" value="1"/>
</dbReference>
<dbReference type="Proteomes" id="UP001152795">
    <property type="component" value="Unassembled WGS sequence"/>
</dbReference>
<dbReference type="SMART" id="SM00353">
    <property type="entry name" value="HLH"/>
    <property type="match status" value="1"/>
</dbReference>
<dbReference type="InterPro" id="IPR001067">
    <property type="entry name" value="Nuc_translocat"/>
</dbReference>
<reference evidence="1" key="1">
    <citation type="submission" date="2020-04" db="EMBL/GenBank/DDBJ databases">
        <authorList>
            <person name="Alioto T."/>
            <person name="Alioto T."/>
            <person name="Gomez Garrido J."/>
        </authorList>
    </citation>
    <scope>NUCLEOTIDE SEQUENCE</scope>
    <source>
        <strain evidence="1">A484AB</strain>
    </source>
</reference>
<accession>A0A7D9J9E5</accession>
<feature type="non-terminal residue" evidence="1">
    <location>
        <position position="1"/>
    </location>
</feature>
<dbReference type="GO" id="GO:0046983">
    <property type="term" value="F:protein dimerization activity"/>
    <property type="evidence" value="ECO:0007669"/>
    <property type="project" value="InterPro"/>
</dbReference>
<dbReference type="EMBL" id="CACRXK020013279">
    <property type="protein sequence ID" value="CAB4024873.1"/>
    <property type="molecule type" value="Genomic_DNA"/>
</dbReference>
<dbReference type="Gene3D" id="3.30.450.20">
    <property type="entry name" value="PAS domain"/>
    <property type="match status" value="1"/>
</dbReference>
<comment type="caution">
    <text evidence="1">The sequence shown here is derived from an EMBL/GenBank/DDBJ whole genome shotgun (WGS) entry which is preliminary data.</text>
</comment>
<dbReference type="Gene3D" id="4.10.280.10">
    <property type="entry name" value="Helix-loop-helix DNA-binding domain"/>
    <property type="match status" value="1"/>
</dbReference>
<gene>
    <name evidence="1" type="ORF">PACLA_8A088742</name>
</gene>
<dbReference type="OrthoDB" id="71302at2759"/>
<dbReference type="GO" id="GO:0005667">
    <property type="term" value="C:transcription regulator complex"/>
    <property type="evidence" value="ECO:0007669"/>
    <property type="project" value="InterPro"/>
</dbReference>
<name>A0A7D9J9E5_PARCT</name>
<evidence type="ECO:0000313" key="1">
    <source>
        <dbReference type="EMBL" id="CAB4024873.1"/>
    </source>
</evidence>
<organism evidence="1 2">
    <name type="scientific">Paramuricea clavata</name>
    <name type="common">Red gorgonian</name>
    <name type="synonym">Violescent sea-whip</name>
    <dbReference type="NCBI Taxonomy" id="317549"/>
    <lineage>
        <taxon>Eukaryota</taxon>
        <taxon>Metazoa</taxon>
        <taxon>Cnidaria</taxon>
        <taxon>Anthozoa</taxon>
        <taxon>Octocorallia</taxon>
        <taxon>Malacalcyonacea</taxon>
        <taxon>Plexauridae</taxon>
        <taxon>Paramuricea</taxon>
    </lineage>
</organism>
<dbReference type="InterPro" id="IPR050933">
    <property type="entry name" value="Circadian_TF"/>
</dbReference>
<sequence>MEVDKKNSHSEIEKRRRDKMNQYINDLSTMIPLPPSVGKKPDKLTVLRFAVQHMKALQGSAEPLKETNHKPSFMSDDDLRNLITEAAGGFIIVVECDRGQVLYVTDSVQEILNISQ</sequence>